<dbReference type="OrthoDB" id="3231772at2759"/>
<protein>
    <submittedName>
        <fullName evidence="1">Uncharacterized protein</fullName>
    </submittedName>
</protein>
<organism evidence="1 2">
    <name type="scientific">Scleroderma citrinum Foug A</name>
    <dbReference type="NCBI Taxonomy" id="1036808"/>
    <lineage>
        <taxon>Eukaryota</taxon>
        <taxon>Fungi</taxon>
        <taxon>Dikarya</taxon>
        <taxon>Basidiomycota</taxon>
        <taxon>Agaricomycotina</taxon>
        <taxon>Agaricomycetes</taxon>
        <taxon>Agaricomycetidae</taxon>
        <taxon>Boletales</taxon>
        <taxon>Sclerodermatineae</taxon>
        <taxon>Sclerodermataceae</taxon>
        <taxon>Scleroderma</taxon>
    </lineage>
</organism>
<reference evidence="2" key="2">
    <citation type="submission" date="2015-01" db="EMBL/GenBank/DDBJ databases">
        <title>Evolutionary Origins and Diversification of the Mycorrhizal Mutualists.</title>
        <authorList>
            <consortium name="DOE Joint Genome Institute"/>
            <consortium name="Mycorrhizal Genomics Consortium"/>
            <person name="Kohler A."/>
            <person name="Kuo A."/>
            <person name="Nagy L.G."/>
            <person name="Floudas D."/>
            <person name="Copeland A."/>
            <person name="Barry K.W."/>
            <person name="Cichocki N."/>
            <person name="Veneault-Fourrey C."/>
            <person name="LaButti K."/>
            <person name="Lindquist E.A."/>
            <person name="Lipzen A."/>
            <person name="Lundell T."/>
            <person name="Morin E."/>
            <person name="Murat C."/>
            <person name="Riley R."/>
            <person name="Ohm R."/>
            <person name="Sun H."/>
            <person name="Tunlid A."/>
            <person name="Henrissat B."/>
            <person name="Grigoriev I.V."/>
            <person name="Hibbett D.S."/>
            <person name="Martin F."/>
        </authorList>
    </citation>
    <scope>NUCLEOTIDE SEQUENCE [LARGE SCALE GENOMIC DNA]</scope>
    <source>
        <strain evidence="2">Foug A</strain>
    </source>
</reference>
<dbReference type="Proteomes" id="UP000053989">
    <property type="component" value="Unassembled WGS sequence"/>
</dbReference>
<reference evidence="1 2" key="1">
    <citation type="submission" date="2014-04" db="EMBL/GenBank/DDBJ databases">
        <authorList>
            <consortium name="DOE Joint Genome Institute"/>
            <person name="Kuo A."/>
            <person name="Kohler A."/>
            <person name="Nagy L.G."/>
            <person name="Floudas D."/>
            <person name="Copeland A."/>
            <person name="Barry K.W."/>
            <person name="Cichocki N."/>
            <person name="Veneault-Fourrey C."/>
            <person name="LaButti K."/>
            <person name="Lindquist E.A."/>
            <person name="Lipzen A."/>
            <person name="Lundell T."/>
            <person name="Morin E."/>
            <person name="Murat C."/>
            <person name="Sun H."/>
            <person name="Tunlid A."/>
            <person name="Henrissat B."/>
            <person name="Grigoriev I.V."/>
            <person name="Hibbett D.S."/>
            <person name="Martin F."/>
            <person name="Nordberg H.P."/>
            <person name="Cantor M.N."/>
            <person name="Hua S.X."/>
        </authorList>
    </citation>
    <scope>NUCLEOTIDE SEQUENCE [LARGE SCALE GENOMIC DNA]</scope>
    <source>
        <strain evidence="1 2">Foug A</strain>
    </source>
</reference>
<accession>A0A0C3D9K5</accession>
<name>A0A0C3D9K5_9AGAM</name>
<dbReference type="InParanoid" id="A0A0C3D9K5"/>
<evidence type="ECO:0000313" key="2">
    <source>
        <dbReference type="Proteomes" id="UP000053989"/>
    </source>
</evidence>
<proteinExistence type="predicted"/>
<sequence>MSPIAPATSISELEPKSRMSMHVHDGSTQSARFAIVRFRGVVCLVQIIGHAKPSRKADPTTRPFNLSIFRHEFISMWQYSHTAQLLPADFRVLLLLDANVVRYEEDSGIVFLAKHVMSHLKDIMDESTRPKETQRYLAPGRWPS</sequence>
<dbReference type="EMBL" id="KN822190">
    <property type="protein sequence ID" value="KIM53079.1"/>
    <property type="molecule type" value="Genomic_DNA"/>
</dbReference>
<keyword evidence="2" id="KW-1185">Reference proteome</keyword>
<dbReference type="STRING" id="1036808.A0A0C3D9K5"/>
<evidence type="ECO:0000313" key="1">
    <source>
        <dbReference type="EMBL" id="KIM53079.1"/>
    </source>
</evidence>
<dbReference type="HOGENOM" id="CLU_141114_1_0_1"/>
<gene>
    <name evidence="1" type="ORF">SCLCIDRAFT_1223162</name>
</gene>
<dbReference type="AlphaFoldDB" id="A0A0C3D9K5"/>